<accession>A0A430AXT1</accession>
<evidence type="ECO:0000259" key="4">
    <source>
        <dbReference type="PROSITE" id="PS50932"/>
    </source>
</evidence>
<dbReference type="EMBL" id="NGKC01000004">
    <property type="protein sequence ID" value="RSU12854.1"/>
    <property type="molecule type" value="Genomic_DNA"/>
</dbReference>
<dbReference type="Gene3D" id="1.10.260.40">
    <property type="entry name" value="lambda repressor-like DNA-binding domains"/>
    <property type="match status" value="1"/>
</dbReference>
<sequence length="335" mass="38017">MATIKDIAKKANVSPATVSRVLNYDPDISVAPQTKKRIFEVAESLNYTKHLKNQPVRKGHIGLFQWYDEKEELEDLYYLAIRLGIEKKAEELGYRIEKVPLSNDAADFSYLDGIIALGKLDTNELSRLTKSHNRLLFVDFDALQLGYDSIIVDFEQAMRLVVDYFLHYGHTQIGIVSGIEATKALKERVTDKRLFYFKEILTRLGLFNEQFIYQSDFTVDGGYQLIKQLLHEQKPLPTALFVSNDAMAIGILRGLQEEGYVVPRDISVMGFNDISVVKYLQPALSTIRVYTEWMGELSVSTMDELITHDSPVPRKITVGSELIARDSVSTPPKEA</sequence>
<dbReference type="GO" id="GO:0000976">
    <property type="term" value="F:transcription cis-regulatory region binding"/>
    <property type="evidence" value="ECO:0007669"/>
    <property type="project" value="TreeGrafter"/>
</dbReference>
<dbReference type="SMART" id="SM00354">
    <property type="entry name" value="HTH_LACI"/>
    <property type="match status" value="1"/>
</dbReference>
<dbReference type="OrthoDB" id="43195at2"/>
<dbReference type="InterPro" id="IPR000843">
    <property type="entry name" value="HTH_LacI"/>
</dbReference>
<dbReference type="AlphaFoldDB" id="A0A430AXT1"/>
<dbReference type="InterPro" id="IPR046335">
    <property type="entry name" value="LacI/GalR-like_sensor"/>
</dbReference>
<dbReference type="PANTHER" id="PTHR30146">
    <property type="entry name" value="LACI-RELATED TRANSCRIPTIONAL REPRESSOR"/>
    <property type="match status" value="1"/>
</dbReference>
<evidence type="ECO:0000313" key="6">
    <source>
        <dbReference type="Proteomes" id="UP000286773"/>
    </source>
</evidence>
<dbReference type="CDD" id="cd01392">
    <property type="entry name" value="HTH_LacI"/>
    <property type="match status" value="1"/>
</dbReference>
<dbReference type="PROSITE" id="PS00356">
    <property type="entry name" value="HTH_LACI_1"/>
    <property type="match status" value="1"/>
</dbReference>
<keyword evidence="1" id="KW-0805">Transcription regulation</keyword>
<dbReference type="InterPro" id="IPR010982">
    <property type="entry name" value="Lambda_DNA-bd_dom_sf"/>
</dbReference>
<protein>
    <submittedName>
        <fullName evidence="5">LacI family transcriptional regulator</fullName>
    </submittedName>
</protein>
<dbReference type="GO" id="GO:0003700">
    <property type="term" value="F:DNA-binding transcription factor activity"/>
    <property type="evidence" value="ECO:0007669"/>
    <property type="project" value="TreeGrafter"/>
</dbReference>
<evidence type="ECO:0000256" key="1">
    <source>
        <dbReference type="ARBA" id="ARBA00023015"/>
    </source>
</evidence>
<dbReference type="InterPro" id="IPR028082">
    <property type="entry name" value="Peripla_BP_I"/>
</dbReference>
<feature type="domain" description="HTH lacI-type" evidence="4">
    <location>
        <begin position="2"/>
        <end position="58"/>
    </location>
</feature>
<dbReference type="SUPFAM" id="SSF53822">
    <property type="entry name" value="Periplasmic binding protein-like I"/>
    <property type="match status" value="1"/>
</dbReference>
<keyword evidence="3" id="KW-0804">Transcription</keyword>
<dbReference type="PANTHER" id="PTHR30146:SF149">
    <property type="entry name" value="HTH-TYPE TRANSCRIPTIONAL REGULATOR EBGR"/>
    <property type="match status" value="1"/>
</dbReference>
<organism evidence="5 6">
    <name type="scientific">Vagococcus acidifermentans</name>
    <dbReference type="NCBI Taxonomy" id="564710"/>
    <lineage>
        <taxon>Bacteria</taxon>
        <taxon>Bacillati</taxon>
        <taxon>Bacillota</taxon>
        <taxon>Bacilli</taxon>
        <taxon>Lactobacillales</taxon>
        <taxon>Enterococcaceae</taxon>
        <taxon>Vagococcus</taxon>
    </lineage>
</organism>
<proteinExistence type="predicted"/>
<evidence type="ECO:0000256" key="2">
    <source>
        <dbReference type="ARBA" id="ARBA00023125"/>
    </source>
</evidence>
<comment type="caution">
    <text evidence="5">The sequence shown here is derived from an EMBL/GenBank/DDBJ whole genome shotgun (WGS) entry which is preliminary data.</text>
</comment>
<keyword evidence="6" id="KW-1185">Reference proteome</keyword>
<dbReference type="PRINTS" id="PR00036">
    <property type="entry name" value="HTHLACI"/>
</dbReference>
<dbReference type="PROSITE" id="PS50932">
    <property type="entry name" value="HTH_LACI_2"/>
    <property type="match status" value="1"/>
</dbReference>
<dbReference type="Pfam" id="PF00356">
    <property type="entry name" value="LacI"/>
    <property type="match status" value="1"/>
</dbReference>
<keyword evidence="2" id="KW-0238">DNA-binding</keyword>
<dbReference type="Pfam" id="PF13377">
    <property type="entry name" value="Peripla_BP_3"/>
    <property type="match status" value="1"/>
</dbReference>
<dbReference type="CDD" id="cd01544">
    <property type="entry name" value="PBP1_GalR"/>
    <property type="match status" value="1"/>
</dbReference>
<dbReference type="SUPFAM" id="SSF47413">
    <property type="entry name" value="lambda repressor-like DNA-binding domains"/>
    <property type="match status" value="1"/>
</dbReference>
<name>A0A430AXT1_9ENTE</name>
<evidence type="ECO:0000256" key="3">
    <source>
        <dbReference type="ARBA" id="ARBA00023163"/>
    </source>
</evidence>
<evidence type="ECO:0000313" key="5">
    <source>
        <dbReference type="EMBL" id="RSU12854.1"/>
    </source>
</evidence>
<gene>
    <name evidence="5" type="ORF">CBF27_04770</name>
</gene>
<dbReference type="RefSeq" id="WP_126812931.1">
    <property type="nucleotide sequence ID" value="NZ_NGKC01000004.1"/>
</dbReference>
<dbReference type="Gene3D" id="3.40.50.2300">
    <property type="match status" value="2"/>
</dbReference>
<dbReference type="Proteomes" id="UP000286773">
    <property type="component" value="Unassembled WGS sequence"/>
</dbReference>
<reference evidence="5 6" key="1">
    <citation type="submission" date="2017-05" db="EMBL/GenBank/DDBJ databases">
        <title>Vagococcus spp. assemblies.</title>
        <authorList>
            <person name="Gulvik C.A."/>
        </authorList>
    </citation>
    <scope>NUCLEOTIDE SEQUENCE [LARGE SCALE GENOMIC DNA]</scope>
    <source>
        <strain evidence="5 6">LMG 24798</strain>
    </source>
</reference>